<keyword evidence="7 8" id="KW-0320">Glycogen biosynthesis</keyword>
<comment type="pathway">
    <text evidence="3 8">Glycan biosynthesis; glycogen biosynthesis.</text>
</comment>
<sequence>MKVLSVASEVYPLIKTGGLADVAGALPSALAPQGVEMRTLVPGYPKVMDALDQIGAEVAFEGGRILTAKGGGLDLFVLDWPSLFKREGGPYSGTDGNDFGDNPARFAALSRAAIAIARGAVTWQPDLIHAHDWQAALVPVYARYQADIPTVLTIHNIAFQGRYSGDIFSDLGLPEAAYGMDGLEYYGDVSFLKGGLATANAITTVSPTYAREILGPAYGMGMEGVIGSRAKDLHGIVNGIDTDVWDPATDPTLTANYSARGLGRRKANKAAVAARFGLEGDGPIFAVVSRLTAQKGLDILADRVGALVGMGARLAVLGSGDPTLERAFTDAAERHPGKVGTLIGYDEGLSHLMQGGADAFLIPSRFEPCGLTQLYALRYGCIPVVARTGGLADTVIDANMAAIRAGTATGVIHDVDNGDALEAALRRTVALYEQPKLWGAMQRAGMKTDVGWGRSAGEYAALYRDLLQS</sequence>
<feature type="binding site" evidence="8">
    <location>
        <position position="15"/>
    </location>
    <ligand>
        <name>ADP-alpha-D-glucose</name>
        <dbReference type="ChEBI" id="CHEBI:57498"/>
    </ligand>
</feature>
<name>A0A2R8AD63_9RHOB</name>
<keyword evidence="6 8" id="KW-0808">Transferase</keyword>
<accession>A0A2R8AD63</accession>
<gene>
    <name evidence="11" type="primary">glgA1</name>
    <name evidence="8" type="synonym">glgA</name>
    <name evidence="11" type="ORF">POI8812_02481</name>
</gene>
<evidence type="ECO:0000256" key="1">
    <source>
        <dbReference type="ARBA" id="ARBA00001478"/>
    </source>
</evidence>
<dbReference type="SUPFAM" id="SSF53756">
    <property type="entry name" value="UDP-Glycosyltransferase/glycogen phosphorylase"/>
    <property type="match status" value="1"/>
</dbReference>
<evidence type="ECO:0000256" key="6">
    <source>
        <dbReference type="ARBA" id="ARBA00022679"/>
    </source>
</evidence>
<protein>
    <recommendedName>
        <fullName evidence="8">Glycogen synthase</fullName>
        <ecNumber evidence="8">2.4.1.21</ecNumber>
    </recommendedName>
    <alternativeName>
        <fullName evidence="8">Starch [bacterial glycogen] synthase</fullName>
    </alternativeName>
</protein>
<organism evidence="11 12">
    <name type="scientific">Pontivivens insulae</name>
    <dbReference type="NCBI Taxonomy" id="1639689"/>
    <lineage>
        <taxon>Bacteria</taxon>
        <taxon>Pseudomonadati</taxon>
        <taxon>Pseudomonadota</taxon>
        <taxon>Alphaproteobacteria</taxon>
        <taxon>Rhodobacterales</taxon>
        <taxon>Paracoccaceae</taxon>
        <taxon>Pontivivens</taxon>
    </lineage>
</organism>
<dbReference type="InterPro" id="IPR001296">
    <property type="entry name" value="Glyco_trans_1"/>
</dbReference>
<evidence type="ECO:0000256" key="4">
    <source>
        <dbReference type="ARBA" id="ARBA00010281"/>
    </source>
</evidence>
<evidence type="ECO:0000256" key="8">
    <source>
        <dbReference type="HAMAP-Rule" id="MF_00484"/>
    </source>
</evidence>
<dbReference type="GO" id="GO:0005829">
    <property type="term" value="C:cytosol"/>
    <property type="evidence" value="ECO:0007669"/>
    <property type="project" value="TreeGrafter"/>
</dbReference>
<dbReference type="OrthoDB" id="9808590at2"/>
<dbReference type="PANTHER" id="PTHR45825">
    <property type="entry name" value="GRANULE-BOUND STARCH SYNTHASE 1, CHLOROPLASTIC/AMYLOPLASTIC"/>
    <property type="match status" value="1"/>
</dbReference>
<dbReference type="Pfam" id="PF08323">
    <property type="entry name" value="Glyco_transf_5"/>
    <property type="match status" value="1"/>
</dbReference>
<dbReference type="NCBIfam" id="TIGR02095">
    <property type="entry name" value="glgA"/>
    <property type="match status" value="1"/>
</dbReference>
<comment type="catalytic activity">
    <reaction evidence="1 8">
        <text>[(1-&gt;4)-alpha-D-glucosyl](n) + ADP-alpha-D-glucose = [(1-&gt;4)-alpha-D-glucosyl](n+1) + ADP + H(+)</text>
        <dbReference type="Rhea" id="RHEA:18189"/>
        <dbReference type="Rhea" id="RHEA-COMP:9584"/>
        <dbReference type="Rhea" id="RHEA-COMP:9587"/>
        <dbReference type="ChEBI" id="CHEBI:15378"/>
        <dbReference type="ChEBI" id="CHEBI:15444"/>
        <dbReference type="ChEBI" id="CHEBI:57498"/>
        <dbReference type="ChEBI" id="CHEBI:456216"/>
        <dbReference type="EC" id="2.4.1.21"/>
    </reaction>
</comment>
<dbReference type="AlphaFoldDB" id="A0A2R8AD63"/>
<comment type="similarity">
    <text evidence="4 8">Belongs to the glycosyltransferase 1 family. Bacterial/plant glycogen synthase subfamily.</text>
</comment>
<dbReference type="UniPathway" id="UPA00164"/>
<dbReference type="PANTHER" id="PTHR45825:SF11">
    <property type="entry name" value="ALPHA AMYLASE DOMAIN-CONTAINING PROTEIN"/>
    <property type="match status" value="1"/>
</dbReference>
<dbReference type="RefSeq" id="WP_108782867.1">
    <property type="nucleotide sequence ID" value="NZ_OMKW01000003.1"/>
</dbReference>
<dbReference type="Proteomes" id="UP000244932">
    <property type="component" value="Unassembled WGS sequence"/>
</dbReference>
<dbReference type="EC" id="2.4.1.21" evidence="8"/>
<dbReference type="GO" id="GO:0005978">
    <property type="term" value="P:glycogen biosynthetic process"/>
    <property type="evidence" value="ECO:0007669"/>
    <property type="project" value="UniProtKB-UniRule"/>
</dbReference>
<proteinExistence type="inferred from homology"/>
<evidence type="ECO:0000259" key="10">
    <source>
        <dbReference type="Pfam" id="PF08323"/>
    </source>
</evidence>
<reference evidence="11 12" key="1">
    <citation type="submission" date="2018-03" db="EMBL/GenBank/DDBJ databases">
        <authorList>
            <person name="Keele B.F."/>
        </authorList>
    </citation>
    <scope>NUCLEOTIDE SEQUENCE [LARGE SCALE GENOMIC DNA]</scope>
    <source>
        <strain evidence="11 12">CeCT 8812</strain>
    </source>
</reference>
<dbReference type="HAMAP" id="MF_00484">
    <property type="entry name" value="Glycogen_synth"/>
    <property type="match status" value="1"/>
</dbReference>
<evidence type="ECO:0000256" key="5">
    <source>
        <dbReference type="ARBA" id="ARBA00022676"/>
    </source>
</evidence>
<dbReference type="InterPro" id="IPR013534">
    <property type="entry name" value="Starch_synth_cat_dom"/>
</dbReference>
<dbReference type="EMBL" id="OMKW01000003">
    <property type="protein sequence ID" value="SPF30149.1"/>
    <property type="molecule type" value="Genomic_DNA"/>
</dbReference>
<evidence type="ECO:0000313" key="12">
    <source>
        <dbReference type="Proteomes" id="UP000244932"/>
    </source>
</evidence>
<keyword evidence="12" id="KW-1185">Reference proteome</keyword>
<feature type="domain" description="Starch synthase catalytic" evidence="10">
    <location>
        <begin position="2"/>
        <end position="226"/>
    </location>
</feature>
<evidence type="ECO:0000256" key="7">
    <source>
        <dbReference type="ARBA" id="ARBA00023056"/>
    </source>
</evidence>
<comment type="function">
    <text evidence="2 8">Synthesizes alpha-1,4-glucan chains using ADP-glucose.</text>
</comment>
<keyword evidence="5 8" id="KW-0328">Glycosyltransferase</keyword>
<evidence type="ECO:0000313" key="11">
    <source>
        <dbReference type="EMBL" id="SPF30149.1"/>
    </source>
</evidence>
<dbReference type="CDD" id="cd03791">
    <property type="entry name" value="GT5_Glycogen_synthase_DULL1-like"/>
    <property type="match status" value="1"/>
</dbReference>
<evidence type="ECO:0000259" key="9">
    <source>
        <dbReference type="Pfam" id="PF00534"/>
    </source>
</evidence>
<dbReference type="GO" id="GO:0004373">
    <property type="term" value="F:alpha-1,4-glucan glucosyltransferase (UDP-glucose donor) activity"/>
    <property type="evidence" value="ECO:0007669"/>
    <property type="project" value="InterPro"/>
</dbReference>
<dbReference type="Pfam" id="PF00534">
    <property type="entry name" value="Glycos_transf_1"/>
    <property type="match status" value="1"/>
</dbReference>
<evidence type="ECO:0000256" key="3">
    <source>
        <dbReference type="ARBA" id="ARBA00004964"/>
    </source>
</evidence>
<dbReference type="NCBIfam" id="NF001899">
    <property type="entry name" value="PRK00654.1-2"/>
    <property type="match status" value="1"/>
</dbReference>
<feature type="domain" description="Glycosyl transferase family 1" evidence="9">
    <location>
        <begin position="276"/>
        <end position="437"/>
    </location>
</feature>
<evidence type="ECO:0000256" key="2">
    <source>
        <dbReference type="ARBA" id="ARBA00002764"/>
    </source>
</evidence>
<dbReference type="GO" id="GO:0009011">
    <property type="term" value="F:alpha-1,4-glucan glucosyltransferase (ADP-glucose donor) activity"/>
    <property type="evidence" value="ECO:0007669"/>
    <property type="project" value="UniProtKB-UniRule"/>
</dbReference>
<dbReference type="InterPro" id="IPR011835">
    <property type="entry name" value="GS/SS"/>
</dbReference>
<dbReference type="Gene3D" id="3.40.50.2000">
    <property type="entry name" value="Glycogen Phosphorylase B"/>
    <property type="match status" value="2"/>
</dbReference>